<dbReference type="InterPro" id="IPR008883">
    <property type="entry name" value="UEV_N"/>
</dbReference>
<dbReference type="PANTHER" id="PTHR23306">
    <property type="entry name" value="TUMOR SUSCEPTIBILITY GENE 101 PROTEIN-RELATED"/>
    <property type="match status" value="1"/>
</dbReference>
<dbReference type="PANTHER" id="PTHR23306:SF3">
    <property type="entry name" value="TUMOR SUPPRESSOR PROTEIN 101"/>
    <property type="match status" value="1"/>
</dbReference>
<evidence type="ECO:0000256" key="5">
    <source>
        <dbReference type="ARBA" id="ARBA00022927"/>
    </source>
</evidence>
<evidence type="ECO:0000256" key="9">
    <source>
        <dbReference type="SAM" id="MobiDB-lite"/>
    </source>
</evidence>
<dbReference type="InterPro" id="IPR037202">
    <property type="entry name" value="ESCRT_assembly_dom"/>
</dbReference>
<dbReference type="PROSITE" id="PS51312">
    <property type="entry name" value="SB"/>
    <property type="match status" value="1"/>
</dbReference>
<evidence type="ECO:0000259" key="11">
    <source>
        <dbReference type="PROSITE" id="PS51322"/>
    </source>
</evidence>
<keyword evidence="4" id="KW-0967">Endosome</keyword>
<feature type="coiled-coil region" evidence="8">
    <location>
        <begin position="236"/>
        <end position="291"/>
    </location>
</feature>
<dbReference type="WBParaSite" id="SMUV_0000695601-mRNA-1">
    <property type="protein sequence ID" value="SMUV_0000695601-mRNA-1"/>
    <property type="gene ID" value="SMUV_0000695601"/>
</dbReference>
<feature type="compositionally biased region" description="Polar residues" evidence="9">
    <location>
        <begin position="153"/>
        <end position="168"/>
    </location>
</feature>
<dbReference type="AlphaFoldDB" id="A0A0N5AQJ1"/>
<comment type="similarity">
    <text evidence="2">Belongs to the ubiquitin-conjugating enzyme family. UEV subfamily.</text>
</comment>
<dbReference type="GO" id="GO:0015031">
    <property type="term" value="P:protein transport"/>
    <property type="evidence" value="ECO:0007669"/>
    <property type="project" value="UniProtKB-UniRule"/>
</dbReference>
<organism evidence="12 13">
    <name type="scientific">Syphacia muris</name>
    <dbReference type="NCBI Taxonomy" id="451379"/>
    <lineage>
        <taxon>Eukaryota</taxon>
        <taxon>Metazoa</taxon>
        <taxon>Ecdysozoa</taxon>
        <taxon>Nematoda</taxon>
        <taxon>Chromadorea</taxon>
        <taxon>Rhabditida</taxon>
        <taxon>Spirurina</taxon>
        <taxon>Oxyuridomorpha</taxon>
        <taxon>Oxyuroidea</taxon>
        <taxon>Oxyuridae</taxon>
        <taxon>Syphacia</taxon>
    </lineage>
</organism>
<evidence type="ECO:0000259" key="10">
    <source>
        <dbReference type="PROSITE" id="PS51312"/>
    </source>
</evidence>
<keyword evidence="3 7" id="KW-0813">Transport</keyword>
<evidence type="ECO:0000256" key="6">
    <source>
        <dbReference type="ARBA" id="ARBA00023054"/>
    </source>
</evidence>
<keyword evidence="5 7" id="KW-0653">Protein transport</keyword>
<proteinExistence type="inferred from homology"/>
<keyword evidence="6 8" id="KW-0175">Coiled coil</keyword>
<feature type="region of interest" description="Disordered" evidence="9">
    <location>
        <begin position="145"/>
        <end position="168"/>
    </location>
</feature>
<dbReference type="GO" id="GO:0000813">
    <property type="term" value="C:ESCRT I complex"/>
    <property type="evidence" value="ECO:0007669"/>
    <property type="project" value="TreeGrafter"/>
</dbReference>
<dbReference type="Gene3D" id="6.10.250.370">
    <property type="match status" value="1"/>
</dbReference>
<dbReference type="STRING" id="451379.A0A0N5AQJ1"/>
<dbReference type="InterPro" id="IPR017916">
    <property type="entry name" value="SB_dom"/>
</dbReference>
<evidence type="ECO:0000256" key="7">
    <source>
        <dbReference type="PROSITE-ProRule" id="PRU00644"/>
    </source>
</evidence>
<evidence type="ECO:0000256" key="8">
    <source>
        <dbReference type="SAM" id="Coils"/>
    </source>
</evidence>
<dbReference type="CDD" id="cd11685">
    <property type="entry name" value="UEV_TSG101-like"/>
    <property type="match status" value="1"/>
</dbReference>
<dbReference type="PROSITE" id="PS51322">
    <property type="entry name" value="UEV"/>
    <property type="match status" value="1"/>
</dbReference>
<sequence length="384" mass="43114">MATKLRNVVSALKRSHAKYEESAKNDIMLALSQFPDLFPDVENFAFPNCNAMPTFRLKGVIPVIHKGASYNIPIALYLSDAHPYYAPMCYVCPTPNMMVKESKNVDKSGRIYLPYLTEWRFPGYDLAGLLQVMAISFQDNSPVFAKSSDRSRQNISNKPPNQVGYTPYPTSMPVSGVNGVMPPYPLSTNCTPQPTYQPYSSPYPSFTSQSSGSMSGTVDASHLKESLLSAVGDKIRQKLREKLETVYLELESVKETQKELENGKQKLKQYIDELNNAQTQMETTLNVYKEKKATLNSVLESCKSDSSVDIDAVIDACTPLHKQIIRCYAQDCTIDDAIYFLGKAVKQGRMSLSEYLREVRQLSRKQFVYRATLQKGRQKAGLPV</sequence>
<evidence type="ECO:0000256" key="3">
    <source>
        <dbReference type="ARBA" id="ARBA00022448"/>
    </source>
</evidence>
<dbReference type="Pfam" id="PF05743">
    <property type="entry name" value="UEV"/>
    <property type="match status" value="1"/>
</dbReference>
<dbReference type="InterPro" id="IPR016135">
    <property type="entry name" value="UBQ-conjugating_enzyme/RWD"/>
</dbReference>
<accession>A0A0N5AQJ1</accession>
<dbReference type="Pfam" id="PF09454">
    <property type="entry name" value="Vps23_core"/>
    <property type="match status" value="1"/>
</dbReference>
<dbReference type="SUPFAM" id="SSF54495">
    <property type="entry name" value="UBC-like"/>
    <property type="match status" value="1"/>
</dbReference>
<dbReference type="Gene3D" id="6.10.140.820">
    <property type="match status" value="1"/>
</dbReference>
<dbReference type="GO" id="GO:0043130">
    <property type="term" value="F:ubiquitin binding"/>
    <property type="evidence" value="ECO:0007669"/>
    <property type="project" value="TreeGrafter"/>
</dbReference>
<evidence type="ECO:0000256" key="2">
    <source>
        <dbReference type="ARBA" id="ARBA00009594"/>
    </source>
</evidence>
<dbReference type="Proteomes" id="UP000046393">
    <property type="component" value="Unplaced"/>
</dbReference>
<comment type="subcellular location">
    <subcellularLocation>
        <location evidence="1">Endosome</location>
    </subcellularLocation>
</comment>
<evidence type="ECO:0000256" key="4">
    <source>
        <dbReference type="ARBA" id="ARBA00022753"/>
    </source>
</evidence>
<feature type="domain" description="UEV" evidence="11">
    <location>
        <begin position="4"/>
        <end position="147"/>
    </location>
</feature>
<dbReference type="InterPro" id="IPR052070">
    <property type="entry name" value="ESCRT-I_UEV_domain"/>
</dbReference>
<keyword evidence="12" id="KW-1185">Reference proteome</keyword>
<evidence type="ECO:0000313" key="13">
    <source>
        <dbReference type="WBParaSite" id="SMUV_0000695601-mRNA-1"/>
    </source>
</evidence>
<reference evidence="13" key="1">
    <citation type="submission" date="2017-02" db="UniProtKB">
        <authorList>
            <consortium name="WormBaseParasite"/>
        </authorList>
    </citation>
    <scope>IDENTIFICATION</scope>
</reference>
<dbReference type="GO" id="GO:0008333">
    <property type="term" value="P:endosome to lysosome transport"/>
    <property type="evidence" value="ECO:0007669"/>
    <property type="project" value="TreeGrafter"/>
</dbReference>
<dbReference type="SUPFAM" id="SSF140111">
    <property type="entry name" value="Endosomal sorting complex assembly domain"/>
    <property type="match status" value="1"/>
</dbReference>
<protein>
    <submittedName>
        <fullName evidence="13">UEV domain-containing protein</fullName>
    </submittedName>
</protein>
<evidence type="ECO:0000313" key="12">
    <source>
        <dbReference type="Proteomes" id="UP000046393"/>
    </source>
</evidence>
<name>A0A0N5AQJ1_9BILA</name>
<feature type="domain" description="SB" evidence="10">
    <location>
        <begin position="318"/>
        <end position="384"/>
    </location>
</feature>
<dbReference type="Gene3D" id="3.10.110.10">
    <property type="entry name" value="Ubiquitin Conjugating Enzyme"/>
    <property type="match status" value="1"/>
</dbReference>
<evidence type="ECO:0000256" key="1">
    <source>
        <dbReference type="ARBA" id="ARBA00004177"/>
    </source>
</evidence>